<dbReference type="AlphaFoldDB" id="G3IRD2"/>
<organism evidence="1 2">
    <name type="scientific">Methylobacter tundripaludum (strain ATCC BAA-1195 / DSM 17260 / SV96)</name>
    <dbReference type="NCBI Taxonomy" id="697282"/>
    <lineage>
        <taxon>Bacteria</taxon>
        <taxon>Pseudomonadati</taxon>
        <taxon>Pseudomonadota</taxon>
        <taxon>Gammaproteobacteria</taxon>
        <taxon>Methylococcales</taxon>
        <taxon>Methylococcaceae</taxon>
        <taxon>Methylobacter</taxon>
    </lineage>
</organism>
<gene>
    <name evidence="1" type="ORF">Mettu_0944</name>
</gene>
<reference evidence="1 2" key="1">
    <citation type="submission" date="2011-06" db="EMBL/GenBank/DDBJ databases">
        <title>Genomic sequence of Methylobacter tundripaludum SV96.</title>
        <authorList>
            <consortium name="US DOE Joint Genome Institute"/>
            <person name="Lucas S."/>
            <person name="Han J."/>
            <person name="Lapidus A."/>
            <person name="Cheng J.-F."/>
            <person name="Goodwin L."/>
            <person name="Pitluck S."/>
            <person name="Held B."/>
            <person name="Detter J.C."/>
            <person name="Han C."/>
            <person name="Tapia R."/>
            <person name="Land M."/>
            <person name="Hauser L."/>
            <person name="Kyrpides N."/>
            <person name="Ivanova N."/>
            <person name="Ovchinnikova G."/>
            <person name="Pagani I."/>
            <person name="Klotz M.G."/>
            <person name="Dispirito A.A."/>
            <person name="Murrell J.C."/>
            <person name="Dunfield P."/>
            <person name="Kalyuzhnaya M.G."/>
            <person name="Svenning M."/>
            <person name="Trotsenko Y.A."/>
            <person name="Stein L.Y."/>
            <person name="Woyke T."/>
        </authorList>
    </citation>
    <scope>NUCLEOTIDE SEQUENCE [LARGE SCALE GENOMIC DNA]</scope>
    <source>
        <strain evidence="2">ATCC BAA-1195 / DSM 17260 / SV96</strain>
    </source>
</reference>
<dbReference type="Proteomes" id="UP000004664">
    <property type="component" value="Unassembled WGS sequence"/>
</dbReference>
<proteinExistence type="predicted"/>
<accession>G3IRD2</accession>
<keyword evidence="2" id="KW-1185">Reference proteome</keyword>
<name>G3IRD2_METTV</name>
<evidence type="ECO:0000313" key="2">
    <source>
        <dbReference type="Proteomes" id="UP000004664"/>
    </source>
</evidence>
<dbReference type="HOGENOM" id="CLU_2330559_0_0_6"/>
<evidence type="ECO:0000313" key="1">
    <source>
        <dbReference type="EMBL" id="EGW22143.1"/>
    </source>
</evidence>
<dbReference type="EMBL" id="JH109152">
    <property type="protein sequence ID" value="EGW22143.1"/>
    <property type="molecule type" value="Genomic_DNA"/>
</dbReference>
<protein>
    <submittedName>
        <fullName evidence="1">Uncharacterized protein</fullName>
    </submittedName>
</protein>
<dbReference type="STRING" id="697282.Mettu_0944"/>
<sequence>MRTKKIAALNIVQGVQAVVQGIVQSQSRAARGLCRVCSTSLYVTREKQTATTAKNKTALAYMGILHTLHTLHRPRMITPRVFSRPALAPAHPAQPLFY</sequence>